<comment type="caution">
    <text evidence="2">The sequence shown here is derived from an EMBL/GenBank/DDBJ whole genome shotgun (WGS) entry which is preliminary data.</text>
</comment>
<dbReference type="EMBL" id="AYYR01000023">
    <property type="protein sequence ID" value="KRM76577.1"/>
    <property type="molecule type" value="Genomic_DNA"/>
</dbReference>
<reference evidence="2 3" key="1">
    <citation type="journal article" date="2015" name="Genome Announc.">
        <title>Expanding the biotechnology potential of lactobacilli through comparative genomics of 213 strains and associated genera.</title>
        <authorList>
            <person name="Sun Z."/>
            <person name="Harris H.M."/>
            <person name="McCann A."/>
            <person name="Guo C."/>
            <person name="Argimon S."/>
            <person name="Zhang W."/>
            <person name="Yang X."/>
            <person name="Jeffery I.B."/>
            <person name="Cooney J.C."/>
            <person name="Kagawa T.F."/>
            <person name="Liu W."/>
            <person name="Song Y."/>
            <person name="Salvetti E."/>
            <person name="Wrobel A."/>
            <person name="Rasinkangas P."/>
            <person name="Parkhill J."/>
            <person name="Rea M.C."/>
            <person name="O'Sullivan O."/>
            <person name="Ritari J."/>
            <person name="Douillard F.P."/>
            <person name="Paul Ross R."/>
            <person name="Yang R."/>
            <person name="Briner A.E."/>
            <person name="Felis G.E."/>
            <person name="de Vos W.M."/>
            <person name="Barrangou R."/>
            <person name="Klaenhammer T.R."/>
            <person name="Caufield P.W."/>
            <person name="Cui Y."/>
            <person name="Zhang H."/>
            <person name="O'Toole P.W."/>
        </authorList>
    </citation>
    <scope>NUCLEOTIDE SEQUENCE [LARGE SCALE GENOMIC DNA]</scope>
    <source>
        <strain evidence="2 3">DSM 20515</strain>
    </source>
</reference>
<dbReference type="Proteomes" id="UP000051845">
    <property type="component" value="Unassembled WGS sequence"/>
</dbReference>
<dbReference type="RefSeq" id="WP_056996419.1">
    <property type="nucleotide sequence ID" value="NZ_AYYR01000023.1"/>
</dbReference>
<accession>A0A0R2BBN6</accession>
<sequence>MTLKDTLTYNEQLAVAKSLLKQPVSADDAAAHYANLQDLKQELDQELSRLDIRLHPVASKGLVNAPHYEDFGETQADTAENDHSNVMMGFLTK</sequence>
<dbReference type="STRING" id="33960.TY91_04090"/>
<feature type="coiled-coil region" evidence="1">
    <location>
        <begin position="26"/>
        <end position="53"/>
    </location>
</feature>
<protein>
    <submittedName>
        <fullName evidence="2">Uncharacterized protein</fullName>
    </submittedName>
</protein>
<evidence type="ECO:0000256" key="1">
    <source>
        <dbReference type="SAM" id="Coils"/>
    </source>
</evidence>
<proteinExistence type="predicted"/>
<evidence type="ECO:0000313" key="3">
    <source>
        <dbReference type="Proteomes" id="UP000051845"/>
    </source>
</evidence>
<keyword evidence="1" id="KW-0175">Coiled coil</keyword>
<evidence type="ECO:0000313" key="2">
    <source>
        <dbReference type="EMBL" id="KRM76577.1"/>
    </source>
</evidence>
<dbReference type="PATRIC" id="fig|1423733.4.peg.1333"/>
<name>A0A0R2BBN6_SECCO</name>
<organism evidence="2 3">
    <name type="scientific">Secundilactobacillus collinoides DSM 20515 = JCM 1123</name>
    <dbReference type="NCBI Taxonomy" id="1423733"/>
    <lineage>
        <taxon>Bacteria</taxon>
        <taxon>Bacillati</taxon>
        <taxon>Bacillota</taxon>
        <taxon>Bacilli</taxon>
        <taxon>Lactobacillales</taxon>
        <taxon>Lactobacillaceae</taxon>
        <taxon>Secundilactobacillus</taxon>
    </lineage>
</organism>
<dbReference type="AlphaFoldDB" id="A0A0R2BBN6"/>
<gene>
    <name evidence="2" type="ORF">FC82_GL001265</name>
</gene>